<proteinExistence type="inferred from homology"/>
<dbReference type="PANTHER" id="PTHR31352:SF47">
    <property type="entry name" value="BETA-AMYLASE 7"/>
    <property type="match status" value="1"/>
</dbReference>
<feature type="binding site" evidence="4">
    <location>
        <position position="304"/>
    </location>
    <ligand>
        <name>substrate</name>
    </ligand>
</feature>
<dbReference type="Pfam" id="PF01373">
    <property type="entry name" value="Glyco_hydro_14"/>
    <property type="match status" value="1"/>
</dbReference>
<keyword evidence="2 5" id="KW-0119">Carbohydrate metabolism</keyword>
<feature type="binding site" evidence="4">
    <location>
        <position position="566"/>
    </location>
    <ligand>
        <name>substrate</name>
    </ligand>
</feature>
<protein>
    <recommendedName>
        <fullName evidence="5">Beta-amylase</fullName>
        <ecNumber evidence="5">3.2.1.2</ecNumber>
    </recommendedName>
</protein>
<comment type="similarity">
    <text evidence="1 5">Belongs to the glycosyl hydrolase 14 family.</text>
</comment>
<feature type="domain" description="BES1/BZR1 plant transcription factor N-terminal" evidence="7">
    <location>
        <begin position="44"/>
        <end position="150"/>
    </location>
</feature>
<comment type="catalytic activity">
    <reaction evidence="5">
        <text>Hydrolysis of (1-&gt;4)-alpha-D-glucosidic linkages in polysaccharides so as to remove successive maltose units from the non-reducing ends of the chains.</text>
        <dbReference type="EC" id="3.2.1.2"/>
    </reaction>
</comment>
<dbReference type="GO" id="GO:0000272">
    <property type="term" value="P:polysaccharide catabolic process"/>
    <property type="evidence" value="ECO:0007669"/>
    <property type="project" value="UniProtKB-KW"/>
</dbReference>
<dbReference type="InterPro" id="IPR017853">
    <property type="entry name" value="GH"/>
</dbReference>
<evidence type="ECO:0000313" key="9">
    <source>
        <dbReference type="Proteomes" id="UP000824469"/>
    </source>
</evidence>
<feature type="binding site" evidence="4">
    <location>
        <position position="296"/>
    </location>
    <ligand>
        <name>substrate</name>
    </ligand>
</feature>
<comment type="caution">
    <text evidence="8">The sequence shown here is derived from an EMBL/GenBank/DDBJ whole genome shotgun (WGS) entry which is preliminary data.</text>
</comment>
<feature type="compositionally biased region" description="Polar residues" evidence="6">
    <location>
        <begin position="1"/>
        <end position="13"/>
    </location>
</feature>
<feature type="compositionally biased region" description="Acidic residues" evidence="6">
    <location>
        <begin position="16"/>
        <end position="27"/>
    </location>
</feature>
<gene>
    <name evidence="8" type="ORF">KI387_015139</name>
</gene>
<accession>A0AA38GES4</accession>
<dbReference type="PANTHER" id="PTHR31352">
    <property type="entry name" value="BETA-AMYLASE 1, CHLOROPLASTIC"/>
    <property type="match status" value="1"/>
</dbReference>
<organism evidence="8 9">
    <name type="scientific">Taxus chinensis</name>
    <name type="common">Chinese yew</name>
    <name type="synonym">Taxus wallichiana var. chinensis</name>
    <dbReference type="NCBI Taxonomy" id="29808"/>
    <lineage>
        <taxon>Eukaryota</taxon>
        <taxon>Viridiplantae</taxon>
        <taxon>Streptophyta</taxon>
        <taxon>Embryophyta</taxon>
        <taxon>Tracheophyta</taxon>
        <taxon>Spermatophyta</taxon>
        <taxon>Pinopsida</taxon>
        <taxon>Pinidae</taxon>
        <taxon>Conifers II</taxon>
        <taxon>Cupressales</taxon>
        <taxon>Taxaceae</taxon>
        <taxon>Taxus</taxon>
    </lineage>
</organism>
<dbReference type="EC" id="3.2.1.2" evidence="5"/>
<dbReference type="GO" id="GO:0016161">
    <property type="term" value="F:beta-amylase activity"/>
    <property type="evidence" value="ECO:0007669"/>
    <property type="project" value="UniProtKB-EC"/>
</dbReference>
<evidence type="ECO:0000256" key="1">
    <source>
        <dbReference type="ARBA" id="ARBA00005652"/>
    </source>
</evidence>
<dbReference type="OMA" id="ARNIGAP"/>
<feature type="binding site" evidence="4">
    <location>
        <position position="256"/>
    </location>
    <ligand>
        <name>substrate</name>
    </ligand>
</feature>
<feature type="region of interest" description="Disordered" evidence="6">
    <location>
        <begin position="1"/>
        <end position="58"/>
    </location>
</feature>
<dbReference type="Gene3D" id="3.20.20.80">
    <property type="entry name" value="Glycosidases"/>
    <property type="match status" value="2"/>
</dbReference>
<evidence type="ECO:0000256" key="2">
    <source>
        <dbReference type="ARBA" id="ARBA00023277"/>
    </source>
</evidence>
<evidence type="ECO:0000256" key="6">
    <source>
        <dbReference type="SAM" id="MobiDB-lite"/>
    </source>
</evidence>
<evidence type="ECO:0000256" key="4">
    <source>
        <dbReference type="PIRSR" id="PIRSR601554-2"/>
    </source>
</evidence>
<sequence length="699" mass="79244">MTERSVLNMNAVKQDQDEEGEEEEEEQEHGPHVTVAGNSKRRIREREKEKERTKLRERQRRAVTSRILSGLRQYGNYSLPVRADINDVIAALAREAGWTVDPDGTTYRPLPLSHTPYPTKVPALSSTSLVGSPVSSASLRSTLVKHSIDFRPSGLRLKDGFTVKSPVSAMYGDKGQKKEKTLNMSIDNSLELMEDEQVQEFLPKPERDFAGTPYVPVYVMLPLGIINDRCQLVDPEGLRKDLRTLKSINVDGIMVDCWWGVVEGRNPQKYVWSGYRELFNIVREAKLKLQVAMSFHECGGNFGDEVHIPLPKWILEIGKENADLFFTDREGRRNTECLTWGIDKERVLKGRTAVECYDKYLQKSLRKAAEARGHSFWARGPDNAGYYNSQPQDTGFFCDGGDYDSYYGRFFLRWYSQVLIEHCDRVLAFANLAFEGTQIAVKVSGIHWWYKTASHAAELAAGFYNSSNMDGYAPICQVFKKHNATFNFTCVELHDLGHQEGFMEAMEDSQGLVWQVLNAAWDTDIPVASVNALPCYDRDSYNRILENAKPINDPDRRHLVAFIYRRLTPTLMERVYFCEFDRFVKRMHGKCICKRRMIFHVARNIGAPKGAYRVYVTCAFCVRLRELGAAHGGSCMTHDVAVMRNAPAPCIALHLAHMKGLLHGCWVRQKGAGILYVASKFDAPRGAWEAFAACEGSAP</sequence>
<feature type="binding site" evidence="4">
    <location>
        <begin position="531"/>
        <end position="532"/>
    </location>
    <ligand>
        <name>substrate</name>
    </ligand>
</feature>
<keyword evidence="3 5" id="KW-0624">Polysaccharide degradation</keyword>
<feature type="compositionally biased region" description="Basic and acidic residues" evidence="6">
    <location>
        <begin position="44"/>
        <end position="56"/>
    </location>
</feature>
<dbReference type="GO" id="GO:0010468">
    <property type="term" value="P:regulation of gene expression"/>
    <property type="evidence" value="ECO:0007669"/>
    <property type="project" value="UniProtKB-ARBA"/>
</dbReference>
<name>A0AA38GES4_TAXCH</name>
<feature type="binding site" evidence="4">
    <location>
        <position position="447"/>
    </location>
    <ligand>
        <name>substrate</name>
    </ligand>
</feature>
<evidence type="ECO:0000313" key="8">
    <source>
        <dbReference type="EMBL" id="KAH9320500.1"/>
    </source>
</evidence>
<evidence type="ECO:0000259" key="7">
    <source>
        <dbReference type="Pfam" id="PF05687"/>
    </source>
</evidence>
<dbReference type="Pfam" id="PF05687">
    <property type="entry name" value="BES1_N"/>
    <property type="match status" value="1"/>
</dbReference>
<dbReference type="InterPro" id="IPR001554">
    <property type="entry name" value="Glyco_hydro_14"/>
</dbReference>
<reference evidence="8 9" key="1">
    <citation type="journal article" date="2021" name="Nat. Plants">
        <title>The Taxus genome provides insights into paclitaxel biosynthesis.</title>
        <authorList>
            <person name="Xiong X."/>
            <person name="Gou J."/>
            <person name="Liao Q."/>
            <person name="Li Y."/>
            <person name="Zhou Q."/>
            <person name="Bi G."/>
            <person name="Li C."/>
            <person name="Du R."/>
            <person name="Wang X."/>
            <person name="Sun T."/>
            <person name="Guo L."/>
            <person name="Liang H."/>
            <person name="Lu P."/>
            <person name="Wu Y."/>
            <person name="Zhang Z."/>
            <person name="Ro D.K."/>
            <person name="Shang Y."/>
            <person name="Huang S."/>
            <person name="Yan J."/>
        </authorList>
    </citation>
    <scope>NUCLEOTIDE SEQUENCE [LARGE SCALE GENOMIC DNA]</scope>
    <source>
        <strain evidence="8">Ta-2019</strain>
    </source>
</reference>
<dbReference type="InterPro" id="IPR008540">
    <property type="entry name" value="BES1_N"/>
</dbReference>
<keyword evidence="5" id="KW-0378">Hydrolase</keyword>
<dbReference type="SUPFAM" id="SSF51445">
    <property type="entry name" value="(Trans)glycosidases"/>
    <property type="match status" value="1"/>
</dbReference>
<dbReference type="EMBL" id="JAHRHJ020000003">
    <property type="protein sequence ID" value="KAH9320500.1"/>
    <property type="molecule type" value="Genomic_DNA"/>
</dbReference>
<evidence type="ECO:0000256" key="3">
    <source>
        <dbReference type="ARBA" id="ARBA00023326"/>
    </source>
</evidence>
<keyword evidence="9" id="KW-1185">Reference proteome</keyword>
<dbReference type="PRINTS" id="PR00750">
    <property type="entry name" value="BETAAMYLASE"/>
</dbReference>
<keyword evidence="5" id="KW-0326">Glycosidase</keyword>
<dbReference type="Proteomes" id="UP000824469">
    <property type="component" value="Unassembled WGS sequence"/>
</dbReference>
<evidence type="ECO:0000256" key="5">
    <source>
        <dbReference type="RuleBase" id="RU000509"/>
    </source>
</evidence>
<feature type="binding site" evidence="4">
    <location>
        <position position="489"/>
    </location>
    <ligand>
        <name>substrate</name>
    </ligand>
</feature>
<dbReference type="AlphaFoldDB" id="A0AA38GES4"/>
<dbReference type="GO" id="GO:0080090">
    <property type="term" value="P:regulation of primary metabolic process"/>
    <property type="evidence" value="ECO:0007669"/>
    <property type="project" value="UniProtKB-ARBA"/>
</dbReference>
<feature type="binding site" evidence="4">
    <location>
        <position position="442"/>
    </location>
    <ligand>
        <name>substrate</name>
    </ligand>
</feature>